<dbReference type="EMBL" id="KU726251">
    <property type="protein sequence ID" value="AMR59846.1"/>
    <property type="molecule type" value="Genomic_DNA"/>
</dbReference>
<protein>
    <submittedName>
        <fullName evidence="1">Uncharacterized protein</fullName>
    </submittedName>
</protein>
<organism evidence="1 2">
    <name type="scientific">Enterobacteria phage SEGD1</name>
    <dbReference type="NCBI Taxonomy" id="1805456"/>
    <lineage>
        <taxon>Viruses</taxon>
        <taxon>Duplodnaviria</taxon>
        <taxon>Heunggongvirae</taxon>
        <taxon>Uroviricota</taxon>
        <taxon>Caudoviricetes</taxon>
        <taxon>Chimalliviridae</taxon>
        <taxon>Seoulvirus</taxon>
        <taxon>Seoulvirus SPN3US</taxon>
    </lineage>
</organism>
<sequence>MVTAIRETKSLYDHLSEEETALFYDLLPETKANVQWWLRLALRDKVGETPVSILAHTLDMTPMIEIAITRPKFWRPGMVREAYLLQRLGVDPEKCWRKMDDHRYREEITNSLNTMLAMKRLGIEHEGFESAVRAWVRRNS</sequence>
<name>A0A142IIQ8_9CAUD</name>
<proteinExistence type="predicted"/>
<reference evidence="1 2" key="1">
    <citation type="submission" date="2016-02" db="EMBL/GenBank/DDBJ databases">
        <title>Complete genome sequence of a polyvalent bacteriophage, SEGD1, simultaneously inhibiting both Salmonella enterica and Escherichia coli O157:H7.</title>
        <authorList>
            <person name="Fan J."/>
            <person name="Ma J."/>
        </authorList>
    </citation>
    <scope>NUCLEOTIDE SEQUENCE [LARGE SCALE GENOMIC DNA]</scope>
</reference>
<dbReference type="Proteomes" id="UP000223976">
    <property type="component" value="Segment"/>
</dbReference>
<accession>A0A142IIQ8</accession>
<evidence type="ECO:0000313" key="2">
    <source>
        <dbReference type="Proteomes" id="UP000223976"/>
    </source>
</evidence>
<gene>
    <name evidence="1" type="ORF">SEGD1_199</name>
</gene>
<evidence type="ECO:0000313" key="1">
    <source>
        <dbReference type="EMBL" id="AMR59846.1"/>
    </source>
</evidence>